<keyword evidence="3 13" id="KW-0820">tRNA-binding</keyword>
<dbReference type="InterPro" id="IPR006195">
    <property type="entry name" value="aa-tRNA-synth_II"/>
</dbReference>
<sequence>MDNQAPIKLPKTSESDHLKRIRHTTSHVMAMAVQKLFPKAQVTIGPWTETGFYYDFDVPEPFTDKDLKDIKKEMVKIINKKLPVIREQVSREEAEKRIKAINEPYKLEILAGIKEPITLYHLGDAWWDLCAGPHLDNTRELDPKAIELETVAGAYWRGDENKAQLQRIYGTAWENPQQLAEYKRRKEEALKRDHRKLGKELGLFIFSDSVGPGLPLWTPKGTLIRSLLEDFLKKEQLKRGYLPVVTPHIARVDLFKISGHWQKYKEDMFPMMADDEESASKEIGFVLKPMNCPFHIQIYKSDLRSYRELPMRLAEFGTVYRYEQSGELGGLTRVRGFTVDDSHLFVTPEQLDKEFLSVVDLILTVFKSLQLKNFKARLSFRDPESDKYIGSDEAWEKAESAIRKAVQTLGMDYFEAPGEAAFYGPKLDFIFQDALEREWQLGTVQVDYNLPERFELEYVAEDGNRKRPVMIHRAPFGSLERLIGILIEEYAGDFPLWLAPVQIRLLPVSDSQLDYAKEVTAKMQLLGIRAETDTSGERLGKMIRNAETEKIPVMAVVGAKEMESNSLSIRTRATGDLGVISVEEVVAKLETAIQNHGNF</sequence>
<keyword evidence="4 13" id="KW-0436">Ligase</keyword>
<comment type="similarity">
    <text evidence="1 13">Belongs to the class-II aminoacyl-tRNA synthetase family.</text>
</comment>
<evidence type="ECO:0000256" key="11">
    <source>
        <dbReference type="ARBA" id="ARBA00023146"/>
    </source>
</evidence>
<dbReference type="GO" id="GO:0000049">
    <property type="term" value="F:tRNA binding"/>
    <property type="evidence" value="ECO:0007669"/>
    <property type="project" value="UniProtKB-KW"/>
</dbReference>
<dbReference type="InterPro" id="IPR045864">
    <property type="entry name" value="aa-tRNA-synth_II/BPL/LPL"/>
</dbReference>
<comment type="catalytic activity">
    <reaction evidence="12 13">
        <text>tRNA(Thr) + L-threonine + ATP = L-threonyl-tRNA(Thr) + AMP + diphosphate + H(+)</text>
        <dbReference type="Rhea" id="RHEA:24624"/>
        <dbReference type="Rhea" id="RHEA-COMP:9670"/>
        <dbReference type="Rhea" id="RHEA-COMP:9704"/>
        <dbReference type="ChEBI" id="CHEBI:15378"/>
        <dbReference type="ChEBI" id="CHEBI:30616"/>
        <dbReference type="ChEBI" id="CHEBI:33019"/>
        <dbReference type="ChEBI" id="CHEBI:57926"/>
        <dbReference type="ChEBI" id="CHEBI:78442"/>
        <dbReference type="ChEBI" id="CHEBI:78534"/>
        <dbReference type="ChEBI" id="CHEBI:456215"/>
        <dbReference type="EC" id="6.1.1.3"/>
    </reaction>
</comment>
<dbReference type="PRINTS" id="PR01047">
    <property type="entry name" value="TRNASYNTHTHR"/>
</dbReference>
<dbReference type="GO" id="GO:0046872">
    <property type="term" value="F:metal ion binding"/>
    <property type="evidence" value="ECO:0007669"/>
    <property type="project" value="UniProtKB-KW"/>
</dbReference>
<evidence type="ECO:0000256" key="5">
    <source>
        <dbReference type="ARBA" id="ARBA00022723"/>
    </source>
</evidence>
<keyword evidence="6 13" id="KW-0547">Nucleotide-binding</keyword>
<dbReference type="SMART" id="SM00863">
    <property type="entry name" value="tRNA_SAD"/>
    <property type="match status" value="1"/>
</dbReference>
<gene>
    <name evidence="13" type="primary">thrS</name>
    <name evidence="15" type="ORF">MAE30S32_27560</name>
</gene>
<dbReference type="InterPro" id="IPR047246">
    <property type="entry name" value="ThrRS_anticodon"/>
</dbReference>
<dbReference type="SUPFAM" id="SSF55186">
    <property type="entry name" value="ThrRS/AlaRS common domain"/>
    <property type="match status" value="1"/>
</dbReference>
<dbReference type="Gene3D" id="3.30.54.20">
    <property type="match status" value="1"/>
</dbReference>
<dbReference type="Pfam" id="PF00587">
    <property type="entry name" value="tRNA-synt_2b"/>
    <property type="match status" value="1"/>
</dbReference>
<dbReference type="HAMAP" id="MF_00184">
    <property type="entry name" value="Thr_tRNA_synth"/>
    <property type="match status" value="1"/>
</dbReference>
<dbReference type="Gene3D" id="3.40.50.800">
    <property type="entry name" value="Anticodon-binding domain"/>
    <property type="match status" value="1"/>
</dbReference>
<feature type="binding site" evidence="13">
    <location>
        <position position="472"/>
    </location>
    <ligand>
        <name>Zn(2+)</name>
        <dbReference type="ChEBI" id="CHEBI:29105"/>
        <note>catalytic</note>
    </ligand>
</feature>
<dbReference type="GO" id="GO:0006435">
    <property type="term" value="P:threonyl-tRNA aminoacylation"/>
    <property type="evidence" value="ECO:0007669"/>
    <property type="project" value="UniProtKB-UniRule"/>
</dbReference>
<dbReference type="InterPro" id="IPR002320">
    <property type="entry name" value="Thr-tRNA-ligase_IIa"/>
</dbReference>
<evidence type="ECO:0000256" key="1">
    <source>
        <dbReference type="ARBA" id="ARBA00008226"/>
    </source>
</evidence>
<dbReference type="SUPFAM" id="SSF55681">
    <property type="entry name" value="Class II aaRS and biotin synthetases"/>
    <property type="match status" value="1"/>
</dbReference>
<feature type="binding site" evidence="13">
    <location>
        <position position="343"/>
    </location>
    <ligand>
        <name>Zn(2+)</name>
        <dbReference type="ChEBI" id="CHEBI:29105"/>
        <note>catalytic</note>
    </ligand>
</feature>
<comment type="caution">
    <text evidence="15">The sequence shown here is derived from an EMBL/GenBank/DDBJ whole genome shotgun (WGS) entry which is preliminary data.</text>
</comment>
<dbReference type="EMBL" id="BHVU01000168">
    <property type="protein sequence ID" value="GCA94104.1"/>
    <property type="molecule type" value="Genomic_DNA"/>
</dbReference>
<evidence type="ECO:0000256" key="9">
    <source>
        <dbReference type="ARBA" id="ARBA00022884"/>
    </source>
</evidence>
<keyword evidence="5 13" id="KW-0479">Metal-binding</keyword>
<evidence type="ECO:0000256" key="12">
    <source>
        <dbReference type="ARBA" id="ARBA00049515"/>
    </source>
</evidence>
<reference evidence="15 16" key="1">
    <citation type="journal article" date="2019" name="Appl. Environ. Microbiol.">
        <title>Co-occurrence of broad and narrow host-range viruses infecting the toxic bloom-forming cyanobacterium Microcystis aeruginosa.</title>
        <authorList>
            <person name="Morimoto D."/>
            <person name="Tominaga K."/>
            <person name="Nishimura Y."/>
            <person name="Yoshida N."/>
            <person name="Kimura S."/>
            <person name="Sako Y."/>
            <person name="Yoshida T."/>
        </authorList>
    </citation>
    <scope>NUCLEOTIDE SEQUENCE [LARGE SCALE GENOMIC DNA]</scope>
    <source>
        <strain evidence="15 16">11-30S32</strain>
    </source>
</reference>
<dbReference type="PANTHER" id="PTHR11451:SF44">
    <property type="entry name" value="THREONINE--TRNA LIGASE, CHLOROPLASTIC_MITOCHONDRIAL 2"/>
    <property type="match status" value="1"/>
</dbReference>
<keyword evidence="8 13" id="KW-0067">ATP-binding</keyword>
<dbReference type="GO" id="GO:0005737">
    <property type="term" value="C:cytoplasm"/>
    <property type="evidence" value="ECO:0007669"/>
    <property type="project" value="UniProtKB-SubCell"/>
</dbReference>
<dbReference type="InterPro" id="IPR012947">
    <property type="entry name" value="tRNA_SAD"/>
</dbReference>
<evidence type="ECO:0000256" key="13">
    <source>
        <dbReference type="HAMAP-Rule" id="MF_00184"/>
    </source>
</evidence>
<dbReference type="PROSITE" id="PS50862">
    <property type="entry name" value="AA_TRNA_LIGASE_II"/>
    <property type="match status" value="1"/>
</dbReference>
<evidence type="ECO:0000259" key="14">
    <source>
        <dbReference type="PROSITE" id="PS50862"/>
    </source>
</evidence>
<comment type="cofactor">
    <cofactor evidence="13">
        <name>Zn(2+)</name>
        <dbReference type="ChEBI" id="CHEBI:29105"/>
    </cofactor>
    <text evidence="13">Binds 1 zinc ion per subunit.</text>
</comment>
<dbReference type="InterPro" id="IPR002314">
    <property type="entry name" value="aa-tRNA-synt_IIb"/>
</dbReference>
<dbReference type="GO" id="GO:0005524">
    <property type="term" value="F:ATP binding"/>
    <property type="evidence" value="ECO:0007669"/>
    <property type="project" value="UniProtKB-UniRule"/>
</dbReference>
<keyword evidence="2 13" id="KW-0963">Cytoplasm</keyword>
<dbReference type="FunFam" id="3.40.50.800:FF:000001">
    <property type="entry name" value="Threonine--tRNA ligase"/>
    <property type="match status" value="1"/>
</dbReference>
<accession>A0A510PJW3</accession>
<keyword evidence="7 13" id="KW-0862">Zinc</keyword>
<evidence type="ECO:0000256" key="6">
    <source>
        <dbReference type="ARBA" id="ARBA00022741"/>
    </source>
</evidence>
<feature type="binding site" evidence="13">
    <location>
        <position position="292"/>
    </location>
    <ligand>
        <name>Zn(2+)</name>
        <dbReference type="ChEBI" id="CHEBI:29105"/>
        <note>catalytic</note>
    </ligand>
</feature>
<dbReference type="Pfam" id="PF03129">
    <property type="entry name" value="HGTP_anticodon"/>
    <property type="match status" value="1"/>
</dbReference>
<dbReference type="AlphaFoldDB" id="A0A510PJW3"/>
<evidence type="ECO:0000256" key="4">
    <source>
        <dbReference type="ARBA" id="ARBA00022598"/>
    </source>
</evidence>
<keyword evidence="9 13" id="KW-0694">RNA-binding</keyword>
<dbReference type="EC" id="6.1.1.3" evidence="13"/>
<evidence type="ECO:0000256" key="8">
    <source>
        <dbReference type="ARBA" id="ARBA00022840"/>
    </source>
</evidence>
<dbReference type="Gene3D" id="3.30.980.10">
    <property type="entry name" value="Threonyl-trna Synthetase, Chain A, domain 2"/>
    <property type="match status" value="1"/>
</dbReference>
<dbReference type="CDD" id="cd00771">
    <property type="entry name" value="ThrRS_core"/>
    <property type="match status" value="1"/>
</dbReference>
<dbReference type="InterPro" id="IPR018163">
    <property type="entry name" value="Thr/Ala-tRNA-synth_IIc_edit"/>
</dbReference>
<feature type="domain" description="Aminoacyl-transfer RNA synthetases class-II family profile" evidence="14">
    <location>
        <begin position="224"/>
        <end position="507"/>
    </location>
</feature>
<comment type="subunit">
    <text evidence="13">Homodimer.</text>
</comment>
<dbReference type="NCBIfam" id="TIGR00418">
    <property type="entry name" value="thrS"/>
    <property type="match status" value="1"/>
</dbReference>
<evidence type="ECO:0000256" key="2">
    <source>
        <dbReference type="ARBA" id="ARBA00022490"/>
    </source>
</evidence>
<dbReference type="InterPro" id="IPR033728">
    <property type="entry name" value="ThrRS_core"/>
</dbReference>
<dbReference type="FunFam" id="3.30.930.10:FF:000002">
    <property type="entry name" value="Threonine--tRNA ligase"/>
    <property type="match status" value="1"/>
</dbReference>
<keyword evidence="10 13" id="KW-0648">Protein biosynthesis</keyword>
<dbReference type="FunFam" id="3.30.54.20:FF:000002">
    <property type="entry name" value="Threonine--tRNA ligase"/>
    <property type="match status" value="1"/>
</dbReference>
<dbReference type="PANTHER" id="PTHR11451">
    <property type="entry name" value="THREONINE-TRNA LIGASE"/>
    <property type="match status" value="1"/>
</dbReference>
<dbReference type="InterPro" id="IPR036621">
    <property type="entry name" value="Anticodon-bd_dom_sf"/>
</dbReference>
<evidence type="ECO:0000256" key="3">
    <source>
        <dbReference type="ARBA" id="ARBA00022555"/>
    </source>
</evidence>
<keyword evidence="11 13" id="KW-0030">Aminoacyl-tRNA synthetase</keyword>
<dbReference type="Proteomes" id="UP000321223">
    <property type="component" value="Unassembled WGS sequence"/>
</dbReference>
<dbReference type="Gene3D" id="3.30.930.10">
    <property type="entry name" value="Bira Bifunctional Protein, Domain 2"/>
    <property type="match status" value="1"/>
</dbReference>
<dbReference type="Pfam" id="PF07973">
    <property type="entry name" value="tRNA_SAD"/>
    <property type="match status" value="1"/>
</dbReference>
<protein>
    <recommendedName>
        <fullName evidence="13">Threonine--tRNA ligase</fullName>
        <ecNumber evidence="13">6.1.1.3</ecNumber>
    </recommendedName>
    <alternativeName>
        <fullName evidence="13">Threonyl-tRNA synthetase</fullName>
        <shortName evidence="13">ThrRS</shortName>
    </alternativeName>
</protein>
<organism evidence="15 16">
    <name type="scientific">Microcystis aeruginosa 11-30S32</name>
    <dbReference type="NCBI Taxonomy" id="2358142"/>
    <lineage>
        <taxon>Bacteria</taxon>
        <taxon>Bacillati</taxon>
        <taxon>Cyanobacteriota</taxon>
        <taxon>Cyanophyceae</taxon>
        <taxon>Oscillatoriophycideae</taxon>
        <taxon>Chroococcales</taxon>
        <taxon>Microcystaceae</taxon>
        <taxon>Microcystis</taxon>
    </lineage>
</organism>
<dbReference type="CDD" id="cd00860">
    <property type="entry name" value="ThrRS_anticodon"/>
    <property type="match status" value="1"/>
</dbReference>
<dbReference type="SUPFAM" id="SSF52954">
    <property type="entry name" value="Class II aaRS ABD-related"/>
    <property type="match status" value="1"/>
</dbReference>
<evidence type="ECO:0000256" key="7">
    <source>
        <dbReference type="ARBA" id="ARBA00022833"/>
    </source>
</evidence>
<dbReference type="InterPro" id="IPR004154">
    <property type="entry name" value="Anticodon-bd"/>
</dbReference>
<name>A0A510PJW3_MICAE</name>
<evidence type="ECO:0000313" key="16">
    <source>
        <dbReference type="Proteomes" id="UP000321223"/>
    </source>
</evidence>
<dbReference type="RefSeq" id="WP_147071457.1">
    <property type="nucleotide sequence ID" value="NZ_BHVU01000168.1"/>
</dbReference>
<evidence type="ECO:0000256" key="10">
    <source>
        <dbReference type="ARBA" id="ARBA00022917"/>
    </source>
</evidence>
<comment type="subcellular location">
    <subcellularLocation>
        <location evidence="13">Cytoplasm</location>
    </subcellularLocation>
</comment>
<comment type="caution">
    <text evidence="13">Lacks conserved residue(s) required for the propagation of feature annotation.</text>
</comment>
<dbReference type="GO" id="GO:0004829">
    <property type="term" value="F:threonine-tRNA ligase activity"/>
    <property type="evidence" value="ECO:0007669"/>
    <property type="project" value="UniProtKB-UniRule"/>
</dbReference>
<proteinExistence type="inferred from homology"/>
<evidence type="ECO:0000313" key="15">
    <source>
        <dbReference type="EMBL" id="GCA94104.1"/>
    </source>
</evidence>